<proteinExistence type="predicted"/>
<gene>
    <name evidence="1" type="ORF">Clacol_005197</name>
</gene>
<comment type="caution">
    <text evidence="1">The sequence shown here is derived from an EMBL/GenBank/DDBJ whole genome shotgun (WGS) entry which is preliminary data.</text>
</comment>
<name>A0AAV5ABW1_9AGAM</name>
<dbReference type="AlphaFoldDB" id="A0AAV5ABW1"/>
<dbReference type="Proteomes" id="UP001050691">
    <property type="component" value="Unassembled WGS sequence"/>
</dbReference>
<dbReference type="EMBL" id="BPWL01000006">
    <property type="protein sequence ID" value="GJJ10968.1"/>
    <property type="molecule type" value="Genomic_DNA"/>
</dbReference>
<sequence>MFLFNFPFELLLLRYPVQRRYLEDGRVVRPNAFVVKVPYFIKRAGQKGKLNEQADFMLGFAEYPCKFWTGIYKDRMADAPKSE</sequence>
<organism evidence="1 2">
    <name type="scientific">Clathrus columnatus</name>
    <dbReference type="NCBI Taxonomy" id="1419009"/>
    <lineage>
        <taxon>Eukaryota</taxon>
        <taxon>Fungi</taxon>
        <taxon>Dikarya</taxon>
        <taxon>Basidiomycota</taxon>
        <taxon>Agaricomycotina</taxon>
        <taxon>Agaricomycetes</taxon>
        <taxon>Phallomycetidae</taxon>
        <taxon>Phallales</taxon>
        <taxon>Clathraceae</taxon>
        <taxon>Clathrus</taxon>
    </lineage>
</organism>
<accession>A0AAV5ABW1</accession>
<evidence type="ECO:0000313" key="1">
    <source>
        <dbReference type="EMBL" id="GJJ10968.1"/>
    </source>
</evidence>
<evidence type="ECO:0000313" key="2">
    <source>
        <dbReference type="Proteomes" id="UP001050691"/>
    </source>
</evidence>
<protein>
    <submittedName>
        <fullName evidence="1">Uncharacterized protein</fullName>
    </submittedName>
</protein>
<keyword evidence="2" id="KW-1185">Reference proteome</keyword>
<reference evidence="1" key="1">
    <citation type="submission" date="2021-10" db="EMBL/GenBank/DDBJ databases">
        <title>De novo Genome Assembly of Clathrus columnatus (Basidiomycota, Fungi) Using Illumina and Nanopore Sequence Data.</title>
        <authorList>
            <person name="Ogiso-Tanaka E."/>
            <person name="Itagaki H."/>
            <person name="Hosoya T."/>
            <person name="Hosaka K."/>
        </authorList>
    </citation>
    <scope>NUCLEOTIDE SEQUENCE</scope>
    <source>
        <strain evidence="1">MO-923</strain>
    </source>
</reference>